<evidence type="ECO:0000256" key="1">
    <source>
        <dbReference type="SAM" id="Phobius"/>
    </source>
</evidence>
<name>A0A3D9SVW0_9ACTN</name>
<feature type="transmembrane region" description="Helical" evidence="1">
    <location>
        <begin position="23"/>
        <end position="46"/>
    </location>
</feature>
<evidence type="ECO:0000313" key="2">
    <source>
        <dbReference type="EMBL" id="REE95801.1"/>
    </source>
</evidence>
<feature type="transmembrane region" description="Helical" evidence="1">
    <location>
        <begin position="66"/>
        <end position="88"/>
    </location>
</feature>
<feature type="transmembrane region" description="Helical" evidence="1">
    <location>
        <begin position="100"/>
        <end position="119"/>
    </location>
</feature>
<evidence type="ECO:0000313" key="3">
    <source>
        <dbReference type="Proteomes" id="UP000256661"/>
    </source>
</evidence>
<keyword evidence="1" id="KW-0472">Membrane</keyword>
<keyword evidence="1" id="KW-0812">Transmembrane</keyword>
<dbReference type="AlphaFoldDB" id="A0A3D9SVW0"/>
<proteinExistence type="predicted"/>
<sequence length="170" mass="18043">MTAVEQRHRTGGRRLSPGARKSVLVVHVIASVALLGEVWGLVILNLAAALTDEVPLAHSAYRLMSFLVFGGGIPLSMIALVTGIALGLGTHWGLARHWWVAAKLGLLVATVLVGMLAFTPEAMAAATEHGVRPDAGGRWRQVAAVSVQLLMLVTATALSVYKPKGRIRDR</sequence>
<accession>A0A3D9SVW0</accession>
<organism evidence="2 3">
    <name type="scientific">Thermomonospora umbrina</name>
    <dbReference type="NCBI Taxonomy" id="111806"/>
    <lineage>
        <taxon>Bacteria</taxon>
        <taxon>Bacillati</taxon>
        <taxon>Actinomycetota</taxon>
        <taxon>Actinomycetes</taxon>
        <taxon>Streptosporangiales</taxon>
        <taxon>Thermomonosporaceae</taxon>
        <taxon>Thermomonospora</taxon>
    </lineage>
</organism>
<keyword evidence="1" id="KW-1133">Transmembrane helix</keyword>
<gene>
    <name evidence="2" type="ORF">DFJ69_1212</name>
</gene>
<dbReference type="Proteomes" id="UP000256661">
    <property type="component" value="Unassembled WGS sequence"/>
</dbReference>
<dbReference type="OrthoDB" id="8082651at2"/>
<reference evidence="2 3" key="1">
    <citation type="submission" date="2018-08" db="EMBL/GenBank/DDBJ databases">
        <title>Sequencing the genomes of 1000 actinobacteria strains.</title>
        <authorList>
            <person name="Klenk H.-P."/>
        </authorList>
    </citation>
    <scope>NUCLEOTIDE SEQUENCE [LARGE SCALE GENOMIC DNA]</scope>
    <source>
        <strain evidence="2 3">DSM 43927</strain>
    </source>
</reference>
<comment type="caution">
    <text evidence="2">The sequence shown here is derived from an EMBL/GenBank/DDBJ whole genome shotgun (WGS) entry which is preliminary data.</text>
</comment>
<keyword evidence="3" id="KW-1185">Reference proteome</keyword>
<dbReference type="EMBL" id="QTTT01000001">
    <property type="protein sequence ID" value="REE95801.1"/>
    <property type="molecule type" value="Genomic_DNA"/>
</dbReference>
<protein>
    <submittedName>
        <fullName evidence="2">Uncharacterized protein</fullName>
    </submittedName>
</protein>
<feature type="transmembrane region" description="Helical" evidence="1">
    <location>
        <begin position="139"/>
        <end position="161"/>
    </location>
</feature>
<dbReference type="RefSeq" id="WP_147312217.1">
    <property type="nucleotide sequence ID" value="NZ_QTTT01000001.1"/>
</dbReference>